<dbReference type="PIRSF" id="PIRSF000709">
    <property type="entry name" value="6PFK_2-Ptase"/>
    <property type="match status" value="1"/>
</dbReference>
<dbReference type="PANTHER" id="PTHR48100">
    <property type="entry name" value="BROAD-SPECIFICITY PHOSPHATASE YOR283W-RELATED"/>
    <property type="match status" value="1"/>
</dbReference>
<dbReference type="InterPro" id="IPR013078">
    <property type="entry name" value="His_Pase_superF_clade-1"/>
</dbReference>
<dbReference type="AlphaFoldDB" id="A0A1T5G7T5"/>
<proteinExistence type="predicted"/>
<dbReference type="OrthoDB" id="9782128at2"/>
<dbReference type="GO" id="GO:0043755">
    <property type="term" value="F:alpha-ribazole phosphatase activity"/>
    <property type="evidence" value="ECO:0007669"/>
    <property type="project" value="UniProtKB-UniRule"/>
</dbReference>
<dbReference type="CDD" id="cd07067">
    <property type="entry name" value="HP_PGM_like"/>
    <property type="match status" value="1"/>
</dbReference>
<dbReference type="SUPFAM" id="SSF53254">
    <property type="entry name" value="Phosphoglycerate mutase-like"/>
    <property type="match status" value="1"/>
</dbReference>
<dbReference type="EMBL" id="FUYZ01000010">
    <property type="protein sequence ID" value="SKC04455.1"/>
    <property type="molecule type" value="Genomic_DNA"/>
</dbReference>
<dbReference type="RefSeq" id="WP_079667815.1">
    <property type="nucleotide sequence ID" value="NZ_FUYZ01000010.1"/>
</dbReference>
<evidence type="ECO:0000313" key="3">
    <source>
        <dbReference type="EMBL" id="SKC04455.1"/>
    </source>
</evidence>
<protein>
    <recommendedName>
        <fullName evidence="1">Alpha-ribazole phosphatase</fullName>
        <ecNumber evidence="1">3.1.3.73</ecNumber>
    </recommendedName>
</protein>
<name>A0A1T5G7T5_9FLAO</name>
<dbReference type="NCBIfam" id="TIGR03162">
    <property type="entry name" value="ribazole_cobC"/>
    <property type="match status" value="1"/>
</dbReference>
<evidence type="ECO:0000256" key="2">
    <source>
        <dbReference type="PIRSR" id="PIRSR613078-3"/>
    </source>
</evidence>
<gene>
    <name evidence="3" type="ORF">SAMN05660477_02628</name>
</gene>
<dbReference type="PANTHER" id="PTHR48100:SF59">
    <property type="entry name" value="ADENOSYLCOBALAMIN_ALPHA-RIBAZOLE PHOSPHATASE"/>
    <property type="match status" value="1"/>
</dbReference>
<dbReference type="Pfam" id="PF00300">
    <property type="entry name" value="His_Phos_1"/>
    <property type="match status" value="1"/>
</dbReference>
<dbReference type="EC" id="3.1.3.73" evidence="1"/>
<dbReference type="Proteomes" id="UP000191112">
    <property type="component" value="Unassembled WGS sequence"/>
</dbReference>
<accession>A0A1T5G7T5</accession>
<dbReference type="SMART" id="SM00855">
    <property type="entry name" value="PGAM"/>
    <property type="match status" value="1"/>
</dbReference>
<evidence type="ECO:0000256" key="1">
    <source>
        <dbReference type="NCBIfam" id="TIGR03162"/>
    </source>
</evidence>
<dbReference type="InterPro" id="IPR029033">
    <property type="entry name" value="His_PPase_superfam"/>
</dbReference>
<dbReference type="GO" id="GO:0005737">
    <property type="term" value="C:cytoplasm"/>
    <property type="evidence" value="ECO:0007669"/>
    <property type="project" value="TreeGrafter"/>
</dbReference>
<sequence length="184" mass="21608">MSIYLIRHTEVDVPKGTCYGQKDVPLKKNAEKEFAKLKRLLPKSYDVVYSSPSQRCTELAKFLNPNFKTEKALLELNFGDWEGMLWQDIPEHELKIWGENFVTEKPPKGENLLKLFERTSQFFDTLRMYDDQDIVIVAHAGVIRCMIAYMLQIPLENIFKIQVGFGKVYKFDLKDDSQMDQWFI</sequence>
<dbReference type="GO" id="GO:0009236">
    <property type="term" value="P:cobalamin biosynthetic process"/>
    <property type="evidence" value="ECO:0007669"/>
    <property type="project" value="UniProtKB-UniRule"/>
</dbReference>
<dbReference type="Gene3D" id="3.40.50.1240">
    <property type="entry name" value="Phosphoglycerate mutase-like"/>
    <property type="match status" value="1"/>
</dbReference>
<organism evidence="3 4">
    <name type="scientific">Soonwooa buanensis</name>
    <dbReference type="NCBI Taxonomy" id="619805"/>
    <lineage>
        <taxon>Bacteria</taxon>
        <taxon>Pseudomonadati</taxon>
        <taxon>Bacteroidota</taxon>
        <taxon>Flavobacteriia</taxon>
        <taxon>Flavobacteriales</taxon>
        <taxon>Weeksellaceae</taxon>
        <taxon>Chryseobacterium group</taxon>
        <taxon>Soonwooa</taxon>
    </lineage>
</organism>
<dbReference type="InterPro" id="IPR050275">
    <property type="entry name" value="PGM_Phosphatase"/>
</dbReference>
<reference evidence="3 4" key="1">
    <citation type="submission" date="2017-02" db="EMBL/GenBank/DDBJ databases">
        <authorList>
            <person name="Peterson S.W."/>
        </authorList>
    </citation>
    <scope>NUCLEOTIDE SEQUENCE [LARGE SCALE GENOMIC DNA]</scope>
    <source>
        <strain evidence="3 4">DSM 22323</strain>
    </source>
</reference>
<dbReference type="STRING" id="619805.SAMN05660477_02628"/>
<evidence type="ECO:0000313" key="4">
    <source>
        <dbReference type="Proteomes" id="UP000191112"/>
    </source>
</evidence>
<keyword evidence="4" id="KW-1185">Reference proteome</keyword>
<dbReference type="InterPro" id="IPR017578">
    <property type="entry name" value="Ribazole_CobC"/>
</dbReference>
<feature type="site" description="Transition state stabilizer" evidence="2">
    <location>
        <position position="139"/>
    </location>
</feature>